<proteinExistence type="inferred from homology"/>
<comment type="subcellular location">
    <subcellularLocation>
        <location evidence="1">Cell membrane</location>
        <topology evidence="1">Multi-pass membrane protein</topology>
    </subcellularLocation>
</comment>
<evidence type="ECO:0000313" key="10">
    <source>
        <dbReference type="Proteomes" id="UP000184512"/>
    </source>
</evidence>
<organism evidence="9 10">
    <name type="scientific">Tessaracoccus bendigoensis DSM 12906</name>
    <dbReference type="NCBI Taxonomy" id="1123357"/>
    <lineage>
        <taxon>Bacteria</taxon>
        <taxon>Bacillati</taxon>
        <taxon>Actinomycetota</taxon>
        <taxon>Actinomycetes</taxon>
        <taxon>Propionibacteriales</taxon>
        <taxon>Propionibacteriaceae</taxon>
        <taxon>Tessaracoccus</taxon>
    </lineage>
</organism>
<dbReference type="GO" id="GO:0005886">
    <property type="term" value="C:plasma membrane"/>
    <property type="evidence" value="ECO:0007669"/>
    <property type="project" value="UniProtKB-SubCell"/>
</dbReference>
<evidence type="ECO:0000256" key="7">
    <source>
        <dbReference type="ARBA" id="ARBA00023136"/>
    </source>
</evidence>
<accession>A0A1M6E297</accession>
<feature type="transmembrane region" description="Helical" evidence="8">
    <location>
        <begin position="75"/>
        <end position="97"/>
    </location>
</feature>
<evidence type="ECO:0000256" key="3">
    <source>
        <dbReference type="ARBA" id="ARBA00022448"/>
    </source>
</evidence>
<keyword evidence="5 8" id="KW-0812">Transmembrane</keyword>
<sequence>MSDNAPSQTSRLRGIGATSWALLGIIALTVVIATGLSAISGILVPLVIAVIVGSLLEPFVLWLERRGVKQTLSAVIATLVALAGTGGVLVIIVQGLLGQAPQITRQMVAGWNSMLGWVRSLDLDVVLLEQLRVNVERYLPEFGRGVFGVLSGTFSSAIAFAFGTFFAFFLLFFMLRDLRTFPSWLARIAKADAPLLTEMADAVKASLRGYFKGIAITALVTGPIFIIPFLLLKLPLVVPIFILYFVLSFIPFLGAWITGAVAVLIAFGTGGPTAALIIGLTFLISNGTIQSFVSSWALGSALKIHPVAVLLATMIGGTIAGLIGMVLGAPLVAATIKSLDALHRHRAAQQNAPV</sequence>
<evidence type="ECO:0000256" key="8">
    <source>
        <dbReference type="SAM" id="Phobius"/>
    </source>
</evidence>
<feature type="transmembrane region" description="Helical" evidence="8">
    <location>
        <begin position="154"/>
        <end position="175"/>
    </location>
</feature>
<feature type="transmembrane region" description="Helical" evidence="8">
    <location>
        <begin position="237"/>
        <end position="267"/>
    </location>
</feature>
<feature type="transmembrane region" description="Helical" evidence="8">
    <location>
        <begin position="209"/>
        <end position="231"/>
    </location>
</feature>
<comment type="similarity">
    <text evidence="2">Belongs to the autoinducer-2 exporter (AI-2E) (TC 2.A.86) family.</text>
</comment>
<dbReference type="PANTHER" id="PTHR21716">
    <property type="entry name" value="TRANSMEMBRANE PROTEIN"/>
    <property type="match status" value="1"/>
</dbReference>
<dbReference type="Proteomes" id="UP000184512">
    <property type="component" value="Unassembled WGS sequence"/>
</dbReference>
<dbReference type="AlphaFoldDB" id="A0A1M6E297"/>
<dbReference type="InterPro" id="IPR002549">
    <property type="entry name" value="AI-2E-like"/>
</dbReference>
<evidence type="ECO:0000256" key="6">
    <source>
        <dbReference type="ARBA" id="ARBA00022989"/>
    </source>
</evidence>
<protein>
    <submittedName>
        <fullName evidence="9">Predicted PurR-regulated permease PerM</fullName>
    </submittedName>
</protein>
<dbReference type="PANTHER" id="PTHR21716:SF53">
    <property type="entry name" value="PERMEASE PERM-RELATED"/>
    <property type="match status" value="1"/>
</dbReference>
<name>A0A1M6E297_9ACTN</name>
<evidence type="ECO:0000256" key="4">
    <source>
        <dbReference type="ARBA" id="ARBA00022475"/>
    </source>
</evidence>
<feature type="transmembrane region" description="Helical" evidence="8">
    <location>
        <begin position="310"/>
        <end position="336"/>
    </location>
</feature>
<keyword evidence="3" id="KW-0813">Transport</keyword>
<evidence type="ECO:0000256" key="1">
    <source>
        <dbReference type="ARBA" id="ARBA00004651"/>
    </source>
</evidence>
<keyword evidence="10" id="KW-1185">Reference proteome</keyword>
<keyword evidence="6 8" id="KW-1133">Transmembrane helix</keyword>
<dbReference type="Pfam" id="PF01594">
    <property type="entry name" value="AI-2E_transport"/>
    <property type="match status" value="1"/>
</dbReference>
<dbReference type="RefSeq" id="WP_073186519.1">
    <property type="nucleotide sequence ID" value="NZ_FQZG01000015.1"/>
</dbReference>
<evidence type="ECO:0000313" key="9">
    <source>
        <dbReference type="EMBL" id="SHI79617.1"/>
    </source>
</evidence>
<dbReference type="EMBL" id="FQZG01000015">
    <property type="protein sequence ID" value="SHI79617.1"/>
    <property type="molecule type" value="Genomic_DNA"/>
</dbReference>
<dbReference type="OrthoDB" id="9784366at2"/>
<feature type="transmembrane region" description="Helical" evidence="8">
    <location>
        <begin position="42"/>
        <end position="63"/>
    </location>
</feature>
<dbReference type="STRING" id="1123357.SAMN02745244_01081"/>
<gene>
    <name evidence="9" type="ORF">SAMN02745244_01081</name>
</gene>
<evidence type="ECO:0000256" key="5">
    <source>
        <dbReference type="ARBA" id="ARBA00022692"/>
    </source>
</evidence>
<evidence type="ECO:0000256" key="2">
    <source>
        <dbReference type="ARBA" id="ARBA00009773"/>
    </source>
</evidence>
<reference evidence="9 10" key="1">
    <citation type="submission" date="2016-11" db="EMBL/GenBank/DDBJ databases">
        <authorList>
            <person name="Jaros S."/>
            <person name="Januszkiewicz K."/>
            <person name="Wedrychowicz H."/>
        </authorList>
    </citation>
    <scope>NUCLEOTIDE SEQUENCE [LARGE SCALE GENOMIC DNA]</scope>
    <source>
        <strain evidence="9 10">DSM 12906</strain>
    </source>
</reference>
<keyword evidence="7 8" id="KW-0472">Membrane</keyword>
<feature type="transmembrane region" description="Helical" evidence="8">
    <location>
        <begin position="12"/>
        <end position="36"/>
    </location>
</feature>
<keyword evidence="4" id="KW-1003">Cell membrane</keyword>